<gene>
    <name evidence="4" type="ORF">RM779_19370</name>
</gene>
<evidence type="ECO:0000259" key="2">
    <source>
        <dbReference type="Pfam" id="PF13229"/>
    </source>
</evidence>
<dbReference type="Pfam" id="PF13229">
    <property type="entry name" value="Beta_helix"/>
    <property type="match status" value="1"/>
</dbReference>
<dbReference type="EMBL" id="JAVREV010000010">
    <property type="protein sequence ID" value="MDT0444743.1"/>
    <property type="molecule type" value="Genomic_DNA"/>
</dbReference>
<organism evidence="4 5">
    <name type="scientific">Streptomyces johnsoniae</name>
    <dbReference type="NCBI Taxonomy" id="3075532"/>
    <lineage>
        <taxon>Bacteria</taxon>
        <taxon>Bacillati</taxon>
        <taxon>Actinomycetota</taxon>
        <taxon>Actinomycetes</taxon>
        <taxon>Kitasatosporales</taxon>
        <taxon>Streptomycetaceae</taxon>
        <taxon>Streptomyces</taxon>
    </lineage>
</organism>
<feature type="chain" id="PRO_5046943774" evidence="1">
    <location>
        <begin position="29"/>
        <end position="620"/>
    </location>
</feature>
<keyword evidence="1" id="KW-0732">Signal</keyword>
<reference evidence="5" key="1">
    <citation type="submission" date="2023-07" db="EMBL/GenBank/DDBJ databases">
        <title>30 novel species of actinomycetes from the DSMZ collection.</title>
        <authorList>
            <person name="Nouioui I."/>
        </authorList>
    </citation>
    <scope>NUCLEOTIDE SEQUENCE [LARGE SCALE GENOMIC DNA]</scope>
    <source>
        <strain evidence="5">DSM 41886</strain>
    </source>
</reference>
<accession>A0ABU2S6Z6</accession>
<dbReference type="InterPro" id="IPR039448">
    <property type="entry name" value="Beta_helix"/>
</dbReference>
<feature type="signal peptide" evidence="1">
    <location>
        <begin position="1"/>
        <end position="28"/>
    </location>
</feature>
<feature type="domain" description="GH141-like insertion" evidence="3">
    <location>
        <begin position="247"/>
        <end position="290"/>
    </location>
</feature>
<dbReference type="PANTHER" id="PTHR36453:SF1">
    <property type="entry name" value="RIGHT HANDED BETA HELIX DOMAIN-CONTAINING PROTEIN"/>
    <property type="match status" value="1"/>
</dbReference>
<dbReference type="SUPFAM" id="SSF51126">
    <property type="entry name" value="Pectin lyase-like"/>
    <property type="match status" value="1"/>
</dbReference>
<evidence type="ECO:0000313" key="5">
    <source>
        <dbReference type="Proteomes" id="UP001183615"/>
    </source>
</evidence>
<dbReference type="Proteomes" id="UP001183615">
    <property type="component" value="Unassembled WGS sequence"/>
</dbReference>
<dbReference type="SMART" id="SM00710">
    <property type="entry name" value="PbH1"/>
    <property type="match status" value="5"/>
</dbReference>
<dbReference type="InterPro" id="IPR006626">
    <property type="entry name" value="PbH1"/>
</dbReference>
<comment type="caution">
    <text evidence="4">The sequence shown here is derived from an EMBL/GenBank/DDBJ whole genome shotgun (WGS) entry which is preliminary data.</text>
</comment>
<evidence type="ECO:0000313" key="4">
    <source>
        <dbReference type="EMBL" id="MDT0444743.1"/>
    </source>
</evidence>
<dbReference type="InterPro" id="IPR011050">
    <property type="entry name" value="Pectin_lyase_fold/virulence"/>
</dbReference>
<dbReference type="PANTHER" id="PTHR36453">
    <property type="entry name" value="SECRETED PROTEIN-RELATED"/>
    <property type="match status" value="1"/>
</dbReference>
<protein>
    <submittedName>
        <fullName evidence="4">Right-handed parallel beta-helix repeat-containing protein</fullName>
    </submittedName>
</protein>
<dbReference type="Pfam" id="PF21231">
    <property type="entry name" value="GH141_M"/>
    <property type="match status" value="1"/>
</dbReference>
<feature type="domain" description="Right handed beta helix" evidence="2">
    <location>
        <begin position="369"/>
        <end position="496"/>
    </location>
</feature>
<dbReference type="Gene3D" id="2.160.20.10">
    <property type="entry name" value="Single-stranded right-handed beta-helix, Pectin lyase-like"/>
    <property type="match status" value="2"/>
</dbReference>
<dbReference type="InterPro" id="IPR012334">
    <property type="entry name" value="Pectin_lyas_fold"/>
</dbReference>
<dbReference type="RefSeq" id="WP_311618994.1">
    <property type="nucleotide sequence ID" value="NZ_JAVREV010000010.1"/>
</dbReference>
<keyword evidence="5" id="KW-1185">Reference proteome</keyword>
<dbReference type="InterPro" id="IPR048482">
    <property type="entry name" value="GH141_ins"/>
</dbReference>
<proteinExistence type="predicted"/>
<name>A0ABU2S6Z6_9ACTN</name>
<evidence type="ECO:0000259" key="3">
    <source>
        <dbReference type="Pfam" id="PF21231"/>
    </source>
</evidence>
<sequence length="620" mass="70036">MLRTRRPNRSLPVLAASTLLLVAGAALPGDAVTAADGCEPRQFFVSPDGSDRAEGDKDDAWQTIEHARDHLREEGLTRRMRCDIVVNLRAGDYQVDQALEFDENDSGTRGHEVIYRSYDGPGEARVVGAERVTDWEEYQDGIYRADVGTDNPFHTLFEDGQRATTARYPNRASDEEWAPYLFSVLKEPEKEGVRQWLYSNPGDWDPSWDLDDAEVFIWSGGSWSWFTDTVPIQNPTWEDNQITMEYWTRYALINSRSGSRYFLQNSLDFLDQAGEYYLDYDEGQLYYKPRGNIEDVEIMAPVADTLIEVAGSSPEERVENITFDGLALQYSDFVDWYRFGWISAGDSGYRHEYPEYDRQIEMPRNRFGAVTVTNSRDITLSNMRISDTGYHAVYALFANEGLTVQGSLLENIGADGIKVEGPYPGEGDTSYGHLFTNNYITHYGELVPGDAAGVELMNTGRNEVSYSHIEHSARYGVSLEVRPEVAAEDNYARDNVFEYLRIEDVGLDSGDMGAFYTYGVDNAEPHPIDNHVRQVVIGDVIPDDSMPDSGTRGVHMDAGGCGFSFTDIEVGEVTDDKYQSYQCNTVENANWQEEFDTSRMEYDRIGVQDSFPYPVPEETS</sequence>
<evidence type="ECO:0000256" key="1">
    <source>
        <dbReference type="SAM" id="SignalP"/>
    </source>
</evidence>